<dbReference type="InterPro" id="IPR009057">
    <property type="entry name" value="Homeodomain-like_sf"/>
</dbReference>
<evidence type="ECO:0000313" key="5">
    <source>
        <dbReference type="EMBL" id="ADN14477.1"/>
    </source>
</evidence>
<keyword evidence="3" id="KW-0804">Transcription</keyword>
<keyword evidence="1" id="KW-0805">Transcription regulation</keyword>
<dbReference type="Gene3D" id="1.10.10.60">
    <property type="entry name" value="Homeodomain-like"/>
    <property type="match status" value="1"/>
</dbReference>
<evidence type="ECO:0000256" key="2">
    <source>
        <dbReference type="ARBA" id="ARBA00023125"/>
    </source>
</evidence>
<keyword evidence="6" id="KW-1185">Reference proteome</keyword>
<accession>E0UHU7</accession>
<dbReference type="Pfam" id="PF12833">
    <property type="entry name" value="HTH_18"/>
    <property type="match status" value="1"/>
</dbReference>
<feature type="domain" description="HTH araC/xylS-type" evidence="4">
    <location>
        <begin position="272"/>
        <end position="373"/>
    </location>
</feature>
<evidence type="ECO:0000313" key="6">
    <source>
        <dbReference type="Proteomes" id="UP000008206"/>
    </source>
</evidence>
<name>E0UHU7_GLOV7</name>
<dbReference type="SMART" id="SM00342">
    <property type="entry name" value="HTH_ARAC"/>
    <property type="match status" value="1"/>
</dbReference>
<dbReference type="PROSITE" id="PS01124">
    <property type="entry name" value="HTH_ARAC_FAMILY_2"/>
    <property type="match status" value="1"/>
</dbReference>
<sequence length="382" mass="43799">MVFFLKREYTKIPTFLKFKNKDNISYLGKIGYIHFKSQFKFVFKSYHPNMSLKSHHNPNKNSLVVTHEFDDIDLFTEALKPLTIVANQTSPGLFKGKINHFRFSGLQFTSISQNQSLYAKGPKSSCDRTFAITFQSRQTSVIAHGIAVKKSDLFGFDLVRPVDVIVEKDTQIVLANVNLQAFESLAEKMGYEGFEFMQNNLVSAHPATFRYLREYYGQISQLLAEKPELIGKAPFQALIRQDFLPLLLDTLGAISRRNQKVKKPFRRYSLVKKALEIALSFPEQPLTLEQLCNKLETSSSALAYGFQDIFGLSPIAYIKIQRLNGVRRLLKRADPKTTTVMQVAQQWGFWSFSHFARDYKKMFGELPSQTLQKGVFNSLKKL</sequence>
<dbReference type="PANTHER" id="PTHR47893:SF1">
    <property type="entry name" value="REGULATORY PROTEIN PCHR"/>
    <property type="match status" value="1"/>
</dbReference>
<dbReference type="InterPro" id="IPR018062">
    <property type="entry name" value="HTH_AraC-typ_CS"/>
</dbReference>
<organism evidence="5 6">
    <name type="scientific">Gloeothece verrucosa (strain PCC 7822)</name>
    <name type="common">Cyanothece sp. (strain PCC 7822)</name>
    <dbReference type="NCBI Taxonomy" id="497965"/>
    <lineage>
        <taxon>Bacteria</taxon>
        <taxon>Bacillati</taxon>
        <taxon>Cyanobacteriota</taxon>
        <taxon>Cyanophyceae</taxon>
        <taxon>Oscillatoriophycideae</taxon>
        <taxon>Chroococcales</taxon>
        <taxon>Aphanothecaceae</taxon>
        <taxon>Gloeothece</taxon>
        <taxon>Gloeothece verrucosa</taxon>
    </lineage>
</organism>
<dbReference type="eggNOG" id="COG2207">
    <property type="taxonomic scope" value="Bacteria"/>
</dbReference>
<dbReference type="PANTHER" id="PTHR47893">
    <property type="entry name" value="REGULATORY PROTEIN PCHR"/>
    <property type="match status" value="1"/>
</dbReference>
<evidence type="ECO:0000259" key="4">
    <source>
        <dbReference type="PROSITE" id="PS01124"/>
    </source>
</evidence>
<gene>
    <name evidence="5" type="ordered locus">Cyan7822_2505</name>
</gene>
<dbReference type="HOGENOM" id="CLU_047930_2_2_3"/>
<keyword evidence="2" id="KW-0238">DNA-binding</keyword>
<proteinExistence type="predicted"/>
<evidence type="ECO:0000256" key="1">
    <source>
        <dbReference type="ARBA" id="ARBA00023015"/>
    </source>
</evidence>
<dbReference type="SUPFAM" id="SSF46689">
    <property type="entry name" value="Homeodomain-like"/>
    <property type="match status" value="1"/>
</dbReference>
<dbReference type="Proteomes" id="UP000008206">
    <property type="component" value="Chromosome"/>
</dbReference>
<dbReference type="PROSITE" id="PS00041">
    <property type="entry name" value="HTH_ARAC_FAMILY_1"/>
    <property type="match status" value="1"/>
</dbReference>
<dbReference type="EMBL" id="CP002198">
    <property type="protein sequence ID" value="ADN14477.1"/>
    <property type="molecule type" value="Genomic_DNA"/>
</dbReference>
<protein>
    <submittedName>
        <fullName evidence="5">Transcriptional regulator, AraC family</fullName>
    </submittedName>
</protein>
<dbReference type="AlphaFoldDB" id="E0UHU7"/>
<evidence type="ECO:0000256" key="3">
    <source>
        <dbReference type="ARBA" id="ARBA00023163"/>
    </source>
</evidence>
<dbReference type="KEGG" id="cyj:Cyan7822_2505"/>
<dbReference type="InterPro" id="IPR053142">
    <property type="entry name" value="PchR_regulatory_protein"/>
</dbReference>
<dbReference type="InterPro" id="IPR018060">
    <property type="entry name" value="HTH_AraC"/>
</dbReference>
<dbReference type="STRING" id="497965.Cyan7822_2505"/>
<dbReference type="GO" id="GO:0043565">
    <property type="term" value="F:sequence-specific DNA binding"/>
    <property type="evidence" value="ECO:0007669"/>
    <property type="project" value="InterPro"/>
</dbReference>
<reference evidence="6" key="1">
    <citation type="journal article" date="2011" name="MBio">
        <title>Novel metabolic attributes of the genus Cyanothece, comprising a group of unicellular nitrogen-fixing Cyanobacteria.</title>
        <authorList>
            <person name="Bandyopadhyay A."/>
            <person name="Elvitigala T."/>
            <person name="Welsh E."/>
            <person name="Stockel J."/>
            <person name="Liberton M."/>
            <person name="Min H."/>
            <person name="Sherman L.A."/>
            <person name="Pakrasi H.B."/>
        </authorList>
    </citation>
    <scope>NUCLEOTIDE SEQUENCE [LARGE SCALE GENOMIC DNA]</scope>
    <source>
        <strain evidence="6">PCC 7822</strain>
    </source>
</reference>
<dbReference type="GO" id="GO:0003700">
    <property type="term" value="F:DNA-binding transcription factor activity"/>
    <property type="evidence" value="ECO:0007669"/>
    <property type="project" value="InterPro"/>
</dbReference>